<comment type="caution">
    <text evidence="2">The sequence shown here is derived from an EMBL/GenBank/DDBJ whole genome shotgun (WGS) entry which is preliminary data.</text>
</comment>
<evidence type="ECO:0000313" key="3">
    <source>
        <dbReference type="Proteomes" id="UP001586593"/>
    </source>
</evidence>
<feature type="compositionally biased region" description="Polar residues" evidence="1">
    <location>
        <begin position="12"/>
        <end position="26"/>
    </location>
</feature>
<evidence type="ECO:0000313" key="2">
    <source>
        <dbReference type="EMBL" id="KAL1865102.1"/>
    </source>
</evidence>
<sequence>MGTGCAVASPKPTISTSQRIGATTGQAGPRESLVPKCPTPSKRKSVCRKSDTHSPVSTASPMDLSWVANPFLMRNACPPSSLGNGTSDAMRGSDKLPLEFYSSPLSKQTHSSVAYAISGRRCAKSISFAVVSSADATKELSSPIEMGDVSWRSRGRSGLAAW</sequence>
<organism evidence="2 3">
    <name type="scientific">Phialemonium thermophilum</name>
    <dbReference type="NCBI Taxonomy" id="223376"/>
    <lineage>
        <taxon>Eukaryota</taxon>
        <taxon>Fungi</taxon>
        <taxon>Dikarya</taxon>
        <taxon>Ascomycota</taxon>
        <taxon>Pezizomycotina</taxon>
        <taxon>Sordariomycetes</taxon>
        <taxon>Sordariomycetidae</taxon>
        <taxon>Cephalothecales</taxon>
        <taxon>Cephalothecaceae</taxon>
        <taxon>Phialemonium</taxon>
    </lineage>
</organism>
<name>A0ABR3WNR9_9PEZI</name>
<gene>
    <name evidence="2" type="ORF">VTK73DRAFT_5493</name>
</gene>
<accession>A0ABR3WNR9</accession>
<evidence type="ECO:0000256" key="1">
    <source>
        <dbReference type="SAM" id="MobiDB-lite"/>
    </source>
</evidence>
<dbReference type="Proteomes" id="UP001586593">
    <property type="component" value="Unassembled WGS sequence"/>
</dbReference>
<dbReference type="EMBL" id="JAZHXJ010000306">
    <property type="protein sequence ID" value="KAL1865102.1"/>
    <property type="molecule type" value="Genomic_DNA"/>
</dbReference>
<keyword evidence="3" id="KW-1185">Reference proteome</keyword>
<reference evidence="2 3" key="1">
    <citation type="journal article" date="2024" name="Commun. Biol.">
        <title>Comparative genomic analysis of thermophilic fungi reveals convergent evolutionary adaptations and gene losses.</title>
        <authorList>
            <person name="Steindorff A.S."/>
            <person name="Aguilar-Pontes M.V."/>
            <person name="Robinson A.J."/>
            <person name="Andreopoulos B."/>
            <person name="LaButti K."/>
            <person name="Kuo A."/>
            <person name="Mondo S."/>
            <person name="Riley R."/>
            <person name="Otillar R."/>
            <person name="Haridas S."/>
            <person name="Lipzen A."/>
            <person name="Grimwood J."/>
            <person name="Schmutz J."/>
            <person name="Clum A."/>
            <person name="Reid I.D."/>
            <person name="Moisan M.C."/>
            <person name="Butler G."/>
            <person name="Nguyen T.T.M."/>
            <person name="Dewar K."/>
            <person name="Conant G."/>
            <person name="Drula E."/>
            <person name="Henrissat B."/>
            <person name="Hansel C."/>
            <person name="Singer S."/>
            <person name="Hutchinson M.I."/>
            <person name="de Vries R.P."/>
            <person name="Natvig D.O."/>
            <person name="Powell A.J."/>
            <person name="Tsang A."/>
            <person name="Grigoriev I.V."/>
        </authorList>
    </citation>
    <scope>NUCLEOTIDE SEQUENCE [LARGE SCALE GENOMIC DNA]</scope>
    <source>
        <strain evidence="2 3">ATCC 24622</strain>
    </source>
</reference>
<protein>
    <submittedName>
        <fullName evidence="2">Uncharacterized protein</fullName>
    </submittedName>
</protein>
<proteinExistence type="predicted"/>
<feature type="region of interest" description="Disordered" evidence="1">
    <location>
        <begin position="1"/>
        <end position="60"/>
    </location>
</feature>